<evidence type="ECO:0000313" key="9">
    <source>
        <dbReference type="EMBL" id="CAK8679346.1"/>
    </source>
</evidence>
<keyword evidence="4 7" id="KW-0808">Transferase</keyword>
<dbReference type="PROSITE" id="PS50970">
    <property type="entry name" value="HCY"/>
    <property type="match status" value="1"/>
</dbReference>
<evidence type="ECO:0000256" key="1">
    <source>
        <dbReference type="ARBA" id="ARBA00001947"/>
    </source>
</evidence>
<dbReference type="InterPro" id="IPR051524">
    <property type="entry name" value="BHMT"/>
</dbReference>
<evidence type="ECO:0000256" key="3">
    <source>
        <dbReference type="ARBA" id="ARBA00022603"/>
    </source>
</evidence>
<feature type="binding site" evidence="7">
    <location>
        <position position="291"/>
    </location>
    <ligand>
        <name>Zn(2+)</name>
        <dbReference type="ChEBI" id="CHEBI:29105"/>
    </ligand>
</feature>
<evidence type="ECO:0000256" key="5">
    <source>
        <dbReference type="ARBA" id="ARBA00022723"/>
    </source>
</evidence>
<organism evidence="9 10">
    <name type="scientific">Clavelina lepadiformis</name>
    <name type="common">Light-bulb sea squirt</name>
    <name type="synonym">Ascidia lepadiformis</name>
    <dbReference type="NCBI Taxonomy" id="159417"/>
    <lineage>
        <taxon>Eukaryota</taxon>
        <taxon>Metazoa</taxon>
        <taxon>Chordata</taxon>
        <taxon>Tunicata</taxon>
        <taxon>Ascidiacea</taxon>
        <taxon>Aplousobranchia</taxon>
        <taxon>Clavelinidae</taxon>
        <taxon>Clavelina</taxon>
    </lineage>
</organism>
<comment type="cofactor">
    <cofactor evidence="1 7">
        <name>Zn(2+)</name>
        <dbReference type="ChEBI" id="CHEBI:29105"/>
    </cofactor>
</comment>
<evidence type="ECO:0000313" key="10">
    <source>
        <dbReference type="Proteomes" id="UP001642483"/>
    </source>
</evidence>
<sequence>MTKKNLSERLAAGPVIGDGSMALTLEKRGYCTAGPWTPEAVVMYPEAVRQLLREYVRAGADVIQTPCFYSSDKKLKRGKVTYTAAEINDAACKIAKEVASEGDDVLICGGISPVESFVDGKGRDVVRKEFENQIEVFIKHDVDFLLAEYFGYIEELEICMDVVKKAGKMAACSMRIGPRGDLSGVSVEDCAVRMAKTGALMIGTNCQFDTNAQLKTLRRIKDALAKENLSPYLMCQPPGYLCPEVECTLTGQRHLPEAPILLETRILTRFEAHQFARSAYELGVRYIGGCCSTEPHHIRAFAQELAPEKKKSPPAEDMCPAFGALLVDSDIPVIRKRNTKEYWYSVKPGSGRPYNSPLVNVQAD</sequence>
<comment type="caution">
    <text evidence="9">The sequence shown here is derived from an EMBL/GenBank/DDBJ whole genome shotgun (WGS) entry which is preliminary data.</text>
</comment>
<keyword evidence="3 7" id="KW-0489">Methyltransferase</keyword>
<feature type="domain" description="Hcy-binding" evidence="8">
    <location>
        <begin position="3"/>
        <end position="305"/>
    </location>
</feature>
<dbReference type="InterPro" id="IPR017226">
    <property type="entry name" value="BHMT-like"/>
</dbReference>
<evidence type="ECO:0000256" key="7">
    <source>
        <dbReference type="PROSITE-ProRule" id="PRU00333"/>
    </source>
</evidence>
<feature type="binding site" evidence="7">
    <location>
        <position position="206"/>
    </location>
    <ligand>
        <name>Zn(2+)</name>
        <dbReference type="ChEBI" id="CHEBI:29105"/>
    </ligand>
</feature>
<dbReference type="Proteomes" id="UP001642483">
    <property type="component" value="Unassembled WGS sequence"/>
</dbReference>
<comment type="pathway">
    <text evidence="2">Amino-acid biosynthesis; L-methionine biosynthesis via de novo pathway; L-methionine from L-homocysteine (BhmT route): step 1/1.</text>
</comment>
<dbReference type="PANTHER" id="PTHR46120:SF4">
    <property type="entry name" value="HCY-BINDING DOMAIN-CONTAINING PROTEIN"/>
    <property type="match status" value="1"/>
</dbReference>
<dbReference type="SUPFAM" id="SSF82282">
    <property type="entry name" value="Homocysteine S-methyltransferase"/>
    <property type="match status" value="1"/>
</dbReference>
<accession>A0ABP0FI84</accession>
<dbReference type="PIRSF" id="PIRSF037505">
    <property type="entry name" value="Betaine_HMT"/>
    <property type="match status" value="1"/>
</dbReference>
<dbReference type="Pfam" id="PF02574">
    <property type="entry name" value="S-methyl_trans"/>
    <property type="match status" value="1"/>
</dbReference>
<proteinExistence type="predicted"/>
<keyword evidence="5 7" id="KW-0479">Metal-binding</keyword>
<dbReference type="InterPro" id="IPR003726">
    <property type="entry name" value="HCY_dom"/>
</dbReference>
<protein>
    <recommendedName>
        <fullName evidence="8">Hcy-binding domain-containing protein</fullName>
    </recommendedName>
</protein>
<evidence type="ECO:0000259" key="8">
    <source>
        <dbReference type="PROSITE" id="PS50970"/>
    </source>
</evidence>
<dbReference type="InterPro" id="IPR036589">
    <property type="entry name" value="HCY_dom_sf"/>
</dbReference>
<dbReference type="EMBL" id="CAWYQH010000057">
    <property type="protein sequence ID" value="CAK8679346.1"/>
    <property type="molecule type" value="Genomic_DNA"/>
</dbReference>
<name>A0ABP0FI84_CLALP</name>
<evidence type="ECO:0000256" key="6">
    <source>
        <dbReference type="ARBA" id="ARBA00022833"/>
    </source>
</evidence>
<dbReference type="Gene3D" id="3.20.20.330">
    <property type="entry name" value="Homocysteine-binding-like domain"/>
    <property type="match status" value="1"/>
</dbReference>
<evidence type="ECO:0000256" key="2">
    <source>
        <dbReference type="ARBA" id="ARBA00005137"/>
    </source>
</evidence>
<keyword evidence="10" id="KW-1185">Reference proteome</keyword>
<reference evidence="9 10" key="1">
    <citation type="submission" date="2024-02" db="EMBL/GenBank/DDBJ databases">
        <authorList>
            <person name="Daric V."/>
            <person name="Darras S."/>
        </authorList>
    </citation>
    <scope>NUCLEOTIDE SEQUENCE [LARGE SCALE GENOMIC DNA]</scope>
</reference>
<gene>
    <name evidence="9" type="ORF">CVLEPA_LOCUS9593</name>
</gene>
<feature type="binding site" evidence="7">
    <location>
        <position position="290"/>
    </location>
    <ligand>
        <name>Zn(2+)</name>
        <dbReference type="ChEBI" id="CHEBI:29105"/>
    </ligand>
</feature>
<keyword evidence="6 7" id="KW-0862">Zinc</keyword>
<dbReference type="PANTHER" id="PTHR46120">
    <property type="entry name" value="BETAINE--HOMOCYSTEINE S-METHYLTRANSFERASE 1"/>
    <property type="match status" value="1"/>
</dbReference>
<evidence type="ECO:0000256" key="4">
    <source>
        <dbReference type="ARBA" id="ARBA00022679"/>
    </source>
</evidence>